<reference evidence="2 3" key="1">
    <citation type="submission" date="2022-05" db="EMBL/GenBank/DDBJ databases">
        <authorList>
            <consortium name="Genoscope - CEA"/>
            <person name="William W."/>
        </authorList>
    </citation>
    <scope>NUCLEOTIDE SEQUENCE [LARGE SCALE GENOMIC DNA]</scope>
</reference>
<gene>
    <name evidence="2" type="ORF">PEVE_00009906</name>
</gene>
<feature type="domain" description="F5/8 type C" evidence="1">
    <location>
        <begin position="1"/>
        <end position="147"/>
    </location>
</feature>
<organism evidence="2 3">
    <name type="scientific">Porites evermanni</name>
    <dbReference type="NCBI Taxonomy" id="104178"/>
    <lineage>
        <taxon>Eukaryota</taxon>
        <taxon>Metazoa</taxon>
        <taxon>Cnidaria</taxon>
        <taxon>Anthozoa</taxon>
        <taxon>Hexacorallia</taxon>
        <taxon>Scleractinia</taxon>
        <taxon>Fungiina</taxon>
        <taxon>Poritidae</taxon>
        <taxon>Porites</taxon>
    </lineage>
</organism>
<dbReference type="SMART" id="SM00231">
    <property type="entry name" value="FA58C"/>
    <property type="match status" value="1"/>
</dbReference>
<evidence type="ECO:0000259" key="1">
    <source>
        <dbReference type="PROSITE" id="PS50022"/>
    </source>
</evidence>
<accession>A0ABN8R8U6</accession>
<dbReference type="EMBL" id="CALNXI010001692">
    <property type="protein sequence ID" value="CAH3175092.1"/>
    <property type="molecule type" value="Genomic_DNA"/>
</dbReference>
<dbReference type="Gene3D" id="2.60.120.260">
    <property type="entry name" value="Galactose-binding domain-like"/>
    <property type="match status" value="1"/>
</dbReference>
<dbReference type="PANTHER" id="PTHR24543">
    <property type="entry name" value="MULTICOPPER OXIDASE-RELATED"/>
    <property type="match status" value="1"/>
</dbReference>
<dbReference type="Pfam" id="PF00754">
    <property type="entry name" value="F5_F8_type_C"/>
    <property type="match status" value="1"/>
</dbReference>
<name>A0ABN8R8U6_9CNID</name>
<evidence type="ECO:0000313" key="3">
    <source>
        <dbReference type="Proteomes" id="UP001159427"/>
    </source>
</evidence>
<keyword evidence="3" id="KW-1185">Reference proteome</keyword>
<sequence>GFIAECPRPTPFIVSQQNLSASSSSDQFTAQDGLITDDTLTAWCASVKNDIQWLQVDLREDKDVMALALQGYNHSWVTTFYVQYSSDGETWYCYGSETGPKLFDGNENDETIKVYVLHLDSIYARYLRINPQSWEHDICLRTEIYGCPYDVNKSK</sequence>
<dbReference type="InterPro" id="IPR008979">
    <property type="entry name" value="Galactose-bd-like_sf"/>
</dbReference>
<dbReference type="SUPFAM" id="SSF49785">
    <property type="entry name" value="Galactose-binding domain-like"/>
    <property type="match status" value="1"/>
</dbReference>
<proteinExistence type="predicted"/>
<dbReference type="PROSITE" id="PS01286">
    <property type="entry name" value="FA58C_2"/>
    <property type="match status" value="1"/>
</dbReference>
<dbReference type="PANTHER" id="PTHR24543:SF325">
    <property type="entry name" value="F5_8 TYPE C DOMAIN-CONTAINING PROTEIN"/>
    <property type="match status" value="1"/>
</dbReference>
<dbReference type="CDD" id="cd00057">
    <property type="entry name" value="FA58C"/>
    <property type="match status" value="1"/>
</dbReference>
<dbReference type="InterPro" id="IPR000421">
    <property type="entry name" value="FA58C"/>
</dbReference>
<comment type="caution">
    <text evidence="2">The sequence shown here is derived from an EMBL/GenBank/DDBJ whole genome shotgun (WGS) entry which is preliminary data.</text>
</comment>
<evidence type="ECO:0000313" key="2">
    <source>
        <dbReference type="EMBL" id="CAH3175092.1"/>
    </source>
</evidence>
<dbReference type="Proteomes" id="UP001159427">
    <property type="component" value="Unassembled WGS sequence"/>
</dbReference>
<dbReference type="PROSITE" id="PS50022">
    <property type="entry name" value="FA58C_3"/>
    <property type="match status" value="1"/>
</dbReference>
<feature type="non-terminal residue" evidence="2">
    <location>
        <position position="1"/>
    </location>
</feature>
<protein>
    <recommendedName>
        <fullName evidence="1">F5/8 type C domain-containing protein</fullName>
    </recommendedName>
</protein>